<evidence type="ECO:0000313" key="5">
    <source>
        <dbReference type="EMBL" id="CAL8080021.1"/>
    </source>
</evidence>
<dbReference type="InterPro" id="IPR043504">
    <property type="entry name" value="Peptidase_S1_PA_chymotrypsin"/>
</dbReference>
<proteinExistence type="inferred from homology"/>
<feature type="signal peptide" evidence="3">
    <location>
        <begin position="1"/>
        <end position="19"/>
    </location>
</feature>
<evidence type="ECO:0000256" key="3">
    <source>
        <dbReference type="SAM" id="SignalP"/>
    </source>
</evidence>
<dbReference type="InterPro" id="IPR009003">
    <property type="entry name" value="Peptidase_S1_PA"/>
</dbReference>
<dbReference type="Proteomes" id="UP001642540">
    <property type="component" value="Unassembled WGS sequence"/>
</dbReference>
<dbReference type="Pfam" id="PF00089">
    <property type="entry name" value="Trypsin"/>
    <property type="match status" value="1"/>
</dbReference>
<evidence type="ECO:0000256" key="1">
    <source>
        <dbReference type="ARBA" id="ARBA00023157"/>
    </source>
</evidence>
<sequence>MFNVLILLLISEIVKVAHGQVVIINPTTTPCQCTATTNCADGSGTLNPRIVNNNPQVVCAVGQVYCCNLIVPIATTVPPVTIAPATCGIRPNIANSFLPGAGQAAYAAYPWTALIFRVADNALIGTGVLIDANTVLTAAHKVSPATQVLRVRLGEYIINAVTEPNPLVEIAVSAIRIHEAYNAVNLVNDIAVLKLATAIDFNLNPHIRSACLPAVGAVYTVQRCWVGGFGASSFASNQYQTTMRQVDVPILDGPTCQTRFAASRLGATFVFNQQAFICAGGETSRDACTGDGGAGLMCLTGTQWFLAGLVSWGLDCGQTNIPGAYVNIANYLAWITTNRV</sequence>
<dbReference type="InterPro" id="IPR051487">
    <property type="entry name" value="Ser/Thr_Proteases_Immune/Dev"/>
</dbReference>
<keyword evidence="1" id="KW-1015">Disulfide bond</keyword>
<accession>A0ABP1PYB9</accession>
<dbReference type="EMBL" id="CAXLJM020000014">
    <property type="protein sequence ID" value="CAL8080021.1"/>
    <property type="molecule type" value="Genomic_DNA"/>
</dbReference>
<dbReference type="PROSITE" id="PS50240">
    <property type="entry name" value="TRYPSIN_DOM"/>
    <property type="match status" value="1"/>
</dbReference>
<name>A0ABP1PYB9_9HEXA</name>
<dbReference type="CDD" id="cd00190">
    <property type="entry name" value="Tryp_SPc"/>
    <property type="match status" value="1"/>
</dbReference>
<organism evidence="5 6">
    <name type="scientific">Orchesella dallaii</name>
    <dbReference type="NCBI Taxonomy" id="48710"/>
    <lineage>
        <taxon>Eukaryota</taxon>
        <taxon>Metazoa</taxon>
        <taxon>Ecdysozoa</taxon>
        <taxon>Arthropoda</taxon>
        <taxon>Hexapoda</taxon>
        <taxon>Collembola</taxon>
        <taxon>Entomobryomorpha</taxon>
        <taxon>Entomobryoidea</taxon>
        <taxon>Orchesellidae</taxon>
        <taxon>Orchesellinae</taxon>
        <taxon>Orchesella</taxon>
    </lineage>
</organism>
<protein>
    <recommendedName>
        <fullName evidence="4">Peptidase S1 domain-containing protein</fullName>
    </recommendedName>
</protein>
<evidence type="ECO:0000256" key="2">
    <source>
        <dbReference type="ARBA" id="ARBA00024195"/>
    </source>
</evidence>
<comment type="similarity">
    <text evidence="2">Belongs to the peptidase S1 family. CLIP subfamily.</text>
</comment>
<reference evidence="5 6" key="1">
    <citation type="submission" date="2024-08" db="EMBL/GenBank/DDBJ databases">
        <authorList>
            <person name="Cucini C."/>
            <person name="Frati F."/>
        </authorList>
    </citation>
    <scope>NUCLEOTIDE SEQUENCE [LARGE SCALE GENOMIC DNA]</scope>
</reference>
<dbReference type="InterPro" id="IPR001254">
    <property type="entry name" value="Trypsin_dom"/>
</dbReference>
<dbReference type="SUPFAM" id="SSF50494">
    <property type="entry name" value="Trypsin-like serine proteases"/>
    <property type="match status" value="1"/>
</dbReference>
<dbReference type="PRINTS" id="PR00722">
    <property type="entry name" value="CHYMOTRYPSIN"/>
</dbReference>
<dbReference type="SMART" id="SM00020">
    <property type="entry name" value="Tryp_SPc"/>
    <property type="match status" value="1"/>
</dbReference>
<feature type="domain" description="Peptidase S1" evidence="4">
    <location>
        <begin position="97"/>
        <end position="340"/>
    </location>
</feature>
<evidence type="ECO:0000259" key="4">
    <source>
        <dbReference type="PROSITE" id="PS50240"/>
    </source>
</evidence>
<gene>
    <name evidence="5" type="ORF">ODALV1_LOCUS4530</name>
</gene>
<dbReference type="PANTHER" id="PTHR24256">
    <property type="entry name" value="TRYPTASE-RELATED"/>
    <property type="match status" value="1"/>
</dbReference>
<evidence type="ECO:0000313" key="6">
    <source>
        <dbReference type="Proteomes" id="UP001642540"/>
    </source>
</evidence>
<keyword evidence="6" id="KW-1185">Reference proteome</keyword>
<comment type="caution">
    <text evidence="5">The sequence shown here is derived from an EMBL/GenBank/DDBJ whole genome shotgun (WGS) entry which is preliminary data.</text>
</comment>
<dbReference type="Gene3D" id="2.40.10.10">
    <property type="entry name" value="Trypsin-like serine proteases"/>
    <property type="match status" value="1"/>
</dbReference>
<feature type="chain" id="PRO_5046021906" description="Peptidase S1 domain-containing protein" evidence="3">
    <location>
        <begin position="20"/>
        <end position="340"/>
    </location>
</feature>
<keyword evidence="3" id="KW-0732">Signal</keyword>
<dbReference type="InterPro" id="IPR001314">
    <property type="entry name" value="Peptidase_S1A"/>
</dbReference>